<dbReference type="Proteomes" id="UP001218218">
    <property type="component" value="Unassembled WGS sequence"/>
</dbReference>
<evidence type="ECO:0000313" key="2">
    <source>
        <dbReference type="EMBL" id="KAJ7302227.1"/>
    </source>
</evidence>
<evidence type="ECO:0000256" key="1">
    <source>
        <dbReference type="SAM" id="MobiDB-lite"/>
    </source>
</evidence>
<name>A0AAD6YZB7_9AGAR</name>
<evidence type="ECO:0000313" key="3">
    <source>
        <dbReference type="Proteomes" id="UP001218218"/>
    </source>
</evidence>
<reference evidence="2" key="1">
    <citation type="submission" date="2023-03" db="EMBL/GenBank/DDBJ databases">
        <title>Massive genome expansion in bonnet fungi (Mycena s.s.) driven by repeated elements and novel gene families across ecological guilds.</title>
        <authorList>
            <consortium name="Lawrence Berkeley National Laboratory"/>
            <person name="Harder C.B."/>
            <person name="Miyauchi S."/>
            <person name="Viragh M."/>
            <person name="Kuo A."/>
            <person name="Thoen E."/>
            <person name="Andreopoulos B."/>
            <person name="Lu D."/>
            <person name="Skrede I."/>
            <person name="Drula E."/>
            <person name="Henrissat B."/>
            <person name="Morin E."/>
            <person name="Kohler A."/>
            <person name="Barry K."/>
            <person name="LaButti K."/>
            <person name="Morin E."/>
            <person name="Salamov A."/>
            <person name="Lipzen A."/>
            <person name="Mereny Z."/>
            <person name="Hegedus B."/>
            <person name="Baldrian P."/>
            <person name="Stursova M."/>
            <person name="Weitz H."/>
            <person name="Taylor A."/>
            <person name="Grigoriev I.V."/>
            <person name="Nagy L.G."/>
            <person name="Martin F."/>
            <person name="Kauserud H."/>
        </authorList>
    </citation>
    <scope>NUCLEOTIDE SEQUENCE</scope>
    <source>
        <strain evidence="2">CBHHK002</strain>
    </source>
</reference>
<feature type="region of interest" description="Disordered" evidence="1">
    <location>
        <begin position="1"/>
        <end position="22"/>
    </location>
</feature>
<accession>A0AAD6YZB7</accession>
<dbReference type="EMBL" id="JARIHO010000119">
    <property type="protein sequence ID" value="KAJ7302227.1"/>
    <property type="molecule type" value="Genomic_DNA"/>
</dbReference>
<gene>
    <name evidence="2" type="ORF">DFH08DRAFT_978095</name>
</gene>
<proteinExistence type="predicted"/>
<keyword evidence="3" id="KW-1185">Reference proteome</keyword>
<sequence>MSPRVLHSSRPTSLARPPPTRPLPRAPVLLNMHALPAGFTTTLDFATFAADYATYAPLLRTPTSSMAYSLTMMRIDAEENSGVGEGALYAEANKLSSLVVFAASVSPCLSYIQYMQALAVDEDSWHPRGYGPASA</sequence>
<organism evidence="2 3">
    <name type="scientific">Mycena albidolilacea</name>
    <dbReference type="NCBI Taxonomy" id="1033008"/>
    <lineage>
        <taxon>Eukaryota</taxon>
        <taxon>Fungi</taxon>
        <taxon>Dikarya</taxon>
        <taxon>Basidiomycota</taxon>
        <taxon>Agaricomycotina</taxon>
        <taxon>Agaricomycetes</taxon>
        <taxon>Agaricomycetidae</taxon>
        <taxon>Agaricales</taxon>
        <taxon>Marasmiineae</taxon>
        <taxon>Mycenaceae</taxon>
        <taxon>Mycena</taxon>
    </lineage>
</organism>
<dbReference type="AlphaFoldDB" id="A0AAD6YZB7"/>
<comment type="caution">
    <text evidence="2">The sequence shown here is derived from an EMBL/GenBank/DDBJ whole genome shotgun (WGS) entry which is preliminary data.</text>
</comment>
<protein>
    <submittedName>
        <fullName evidence="2">Uncharacterized protein</fullName>
    </submittedName>
</protein>